<dbReference type="SUPFAM" id="SSF46689">
    <property type="entry name" value="Homeodomain-like"/>
    <property type="match status" value="1"/>
</dbReference>
<dbReference type="Pfam" id="PF12833">
    <property type="entry name" value="HTH_18"/>
    <property type="match status" value="1"/>
</dbReference>
<dbReference type="InterPro" id="IPR018060">
    <property type="entry name" value="HTH_AraC"/>
</dbReference>
<evidence type="ECO:0000313" key="5">
    <source>
        <dbReference type="EMBL" id="QHJ12328.1"/>
    </source>
</evidence>
<dbReference type="GO" id="GO:0005829">
    <property type="term" value="C:cytosol"/>
    <property type="evidence" value="ECO:0007669"/>
    <property type="project" value="TreeGrafter"/>
</dbReference>
<evidence type="ECO:0000313" key="6">
    <source>
        <dbReference type="Proteomes" id="UP000464524"/>
    </source>
</evidence>
<evidence type="ECO:0000256" key="2">
    <source>
        <dbReference type="ARBA" id="ARBA00023125"/>
    </source>
</evidence>
<evidence type="ECO:0000259" key="4">
    <source>
        <dbReference type="PROSITE" id="PS01124"/>
    </source>
</evidence>
<dbReference type="PROSITE" id="PS01124">
    <property type="entry name" value="HTH_ARAC_FAMILY_2"/>
    <property type="match status" value="1"/>
</dbReference>
<keyword evidence="2" id="KW-0238">DNA-binding</keyword>
<dbReference type="KEGG" id="pmes:FX988_02580"/>
<accession>A0A857JLY7</accession>
<proteinExistence type="predicted"/>
<name>A0A857JLY7_9ALTE</name>
<dbReference type="GO" id="GO:0000976">
    <property type="term" value="F:transcription cis-regulatory region binding"/>
    <property type="evidence" value="ECO:0007669"/>
    <property type="project" value="TreeGrafter"/>
</dbReference>
<dbReference type="InterPro" id="IPR032687">
    <property type="entry name" value="AraC-type_N"/>
</dbReference>
<dbReference type="RefSeq" id="WP_160180355.1">
    <property type="nucleotide sequence ID" value="NZ_CP047656.1"/>
</dbReference>
<evidence type="ECO:0000256" key="3">
    <source>
        <dbReference type="ARBA" id="ARBA00023163"/>
    </source>
</evidence>
<dbReference type="EMBL" id="CP047656">
    <property type="protein sequence ID" value="QHJ12328.1"/>
    <property type="molecule type" value="Genomic_DNA"/>
</dbReference>
<dbReference type="GO" id="GO:0003700">
    <property type="term" value="F:DNA-binding transcription factor activity"/>
    <property type="evidence" value="ECO:0007669"/>
    <property type="project" value="InterPro"/>
</dbReference>
<sequence length="340" mass="39452">MARQVTAYRPRYLSLEDKCLPAHQLAASLMDLAISRGANKERLLRGTKIFYQDIKSGRALLSPAQLLALMANAQSQVASHDCSFLLGRRIFPGNYGHISNALLHSRDLKDALRLLQVFRLQICPFMHAYTYRDNQQLHLVFNDALGCAAQWQFITESYFTALVAGTRLLLDRRVPFHFDFPFARPRHIQEYEENLGYRLNFSQPLLRIRVDLPWLDAPFLQQSQNLKWHAIRQLKQSEPARLGFIEAIRNHLRLHRQQTLQDTASAFDMSPATLKRKLKLYNIRFQQLQDELGMQQAIHLLQVKKLNNEDTASLMDFSDVPNFRRAVKRWTGSTPSQLRL</sequence>
<dbReference type="SMART" id="SM00342">
    <property type="entry name" value="HTH_ARAC"/>
    <property type="match status" value="1"/>
</dbReference>
<dbReference type="Gene3D" id="1.10.10.60">
    <property type="entry name" value="Homeodomain-like"/>
    <property type="match status" value="1"/>
</dbReference>
<dbReference type="PANTHER" id="PTHR47894:SF1">
    <property type="entry name" value="HTH-TYPE TRANSCRIPTIONAL REGULATOR VQSM"/>
    <property type="match status" value="1"/>
</dbReference>
<dbReference type="OrthoDB" id="6079354at2"/>
<reference evidence="5 6" key="1">
    <citation type="submission" date="2019-12" db="EMBL/GenBank/DDBJ databases">
        <title>Genome sequencing and assembly of endphytes of Porphyra tenera.</title>
        <authorList>
            <person name="Park J.M."/>
            <person name="Shin R."/>
            <person name="Jo S.H."/>
        </authorList>
    </citation>
    <scope>NUCLEOTIDE SEQUENCE [LARGE SCALE GENOMIC DNA]</scope>
    <source>
        <strain evidence="5 6">GPM4</strain>
    </source>
</reference>
<keyword evidence="3" id="KW-0804">Transcription</keyword>
<dbReference type="Proteomes" id="UP000464524">
    <property type="component" value="Chromosome"/>
</dbReference>
<dbReference type="Pfam" id="PF12625">
    <property type="entry name" value="Arabinose_bd"/>
    <property type="match status" value="1"/>
</dbReference>
<organism evidence="5 6">
    <name type="scientific">Paraglaciecola mesophila</name>
    <dbReference type="NCBI Taxonomy" id="197222"/>
    <lineage>
        <taxon>Bacteria</taxon>
        <taxon>Pseudomonadati</taxon>
        <taxon>Pseudomonadota</taxon>
        <taxon>Gammaproteobacteria</taxon>
        <taxon>Alteromonadales</taxon>
        <taxon>Alteromonadaceae</taxon>
        <taxon>Paraglaciecola</taxon>
    </lineage>
</organism>
<dbReference type="InterPro" id="IPR009057">
    <property type="entry name" value="Homeodomain-like_sf"/>
</dbReference>
<dbReference type="AlphaFoldDB" id="A0A857JLY7"/>
<protein>
    <submittedName>
        <fullName evidence="5">Putative HTH-type transcriptional regulator</fullName>
    </submittedName>
</protein>
<feature type="domain" description="HTH araC/xylS-type" evidence="4">
    <location>
        <begin position="242"/>
        <end position="340"/>
    </location>
</feature>
<evidence type="ECO:0000256" key="1">
    <source>
        <dbReference type="ARBA" id="ARBA00023015"/>
    </source>
</evidence>
<keyword evidence="6" id="KW-1185">Reference proteome</keyword>
<dbReference type="PANTHER" id="PTHR47894">
    <property type="entry name" value="HTH-TYPE TRANSCRIPTIONAL REGULATOR GADX"/>
    <property type="match status" value="1"/>
</dbReference>
<keyword evidence="1" id="KW-0805">Transcription regulation</keyword>
<gene>
    <name evidence="5" type="ORF">FX988_02580</name>
</gene>